<sequence>MLLEFFAIFLCLGLCFSLFFIYLHKNTLTIQSEYVFDRNEKINYRSILSLCDKINKLINELTINKREINVKLLVKKIVKRHYFDCLFNESMQLALNALMNENDTDTLVSIFIRGINEYSKILARMPPELVYCNSIQSSMDIFMENEKINLSKHCLSSLFLIIFLSNTPHVHEIDFDLEENALIKRYNTFDYNIYKIGIFNKDNYKINTKEELKKQKNYKIAFLVYNKFDTTITY</sequence>
<evidence type="ECO:0000256" key="1">
    <source>
        <dbReference type="SAM" id="Phobius"/>
    </source>
</evidence>
<dbReference type="HOGENOM" id="CLU_103403_0_0_1"/>
<feature type="transmembrane region" description="Helical" evidence="1">
    <location>
        <begin position="6"/>
        <end position="23"/>
    </location>
</feature>
<organism evidence="2 3">
    <name type="scientific">Anncaliia algerae PRA339</name>
    <dbReference type="NCBI Taxonomy" id="1288291"/>
    <lineage>
        <taxon>Eukaryota</taxon>
        <taxon>Fungi</taxon>
        <taxon>Fungi incertae sedis</taxon>
        <taxon>Microsporidia</taxon>
        <taxon>Tubulinosematoidea</taxon>
        <taxon>Tubulinosematidae</taxon>
        <taxon>Anncaliia</taxon>
    </lineage>
</organism>
<proteinExistence type="predicted"/>
<accession>A0A059EY90</accession>
<dbReference type="Proteomes" id="UP000030655">
    <property type="component" value="Unassembled WGS sequence"/>
</dbReference>
<evidence type="ECO:0000313" key="2">
    <source>
        <dbReference type="EMBL" id="KCZ79998.1"/>
    </source>
</evidence>
<keyword evidence="1" id="KW-1133">Transmembrane helix</keyword>
<name>A0A059EY90_9MICR</name>
<reference evidence="3" key="1">
    <citation type="submission" date="2013-02" db="EMBL/GenBank/DDBJ databases">
        <authorList>
            <consortium name="The Broad Institute Genome Sequencing Platform"/>
            <person name="Cuomo C."/>
            <person name="Becnel J."/>
            <person name="Sanscrainte N."/>
            <person name="Walker B."/>
            <person name="Young S.K."/>
            <person name="Zeng Q."/>
            <person name="Gargeya S."/>
            <person name="Fitzgerald M."/>
            <person name="Haas B."/>
            <person name="Abouelleil A."/>
            <person name="Alvarado L."/>
            <person name="Arachchi H.M."/>
            <person name="Berlin A.M."/>
            <person name="Chapman S.B."/>
            <person name="Dewar J."/>
            <person name="Goldberg J."/>
            <person name="Griggs A."/>
            <person name="Gujja S."/>
            <person name="Hansen M."/>
            <person name="Howarth C."/>
            <person name="Imamovic A."/>
            <person name="Larimer J."/>
            <person name="McCowan C."/>
            <person name="Murphy C."/>
            <person name="Neiman D."/>
            <person name="Pearson M."/>
            <person name="Priest M."/>
            <person name="Roberts A."/>
            <person name="Saif S."/>
            <person name="Shea T."/>
            <person name="Sisk P."/>
            <person name="Sykes S."/>
            <person name="Wortman J."/>
            <person name="Nusbaum C."/>
            <person name="Birren B."/>
        </authorList>
    </citation>
    <scope>NUCLEOTIDE SEQUENCE [LARGE SCALE GENOMIC DNA]</scope>
    <source>
        <strain evidence="3">PRA339</strain>
    </source>
</reference>
<evidence type="ECO:0000313" key="3">
    <source>
        <dbReference type="Proteomes" id="UP000030655"/>
    </source>
</evidence>
<keyword evidence="1" id="KW-0472">Membrane</keyword>
<keyword evidence="3" id="KW-1185">Reference proteome</keyword>
<protein>
    <submittedName>
        <fullName evidence="2">Uncharacterized protein</fullName>
    </submittedName>
</protein>
<keyword evidence="1" id="KW-0812">Transmembrane</keyword>
<dbReference type="AlphaFoldDB" id="A0A059EY90"/>
<dbReference type="EMBL" id="KK365211">
    <property type="protein sequence ID" value="KCZ79998.1"/>
    <property type="molecule type" value="Genomic_DNA"/>
</dbReference>
<dbReference type="OrthoDB" id="10347627at2759"/>
<gene>
    <name evidence="2" type="ORF">H312_02589</name>
</gene>
<reference evidence="2 3" key="2">
    <citation type="submission" date="2014-03" db="EMBL/GenBank/DDBJ databases">
        <title>The Genome Sequence of Anncaliia algerae insect isolate PRA339.</title>
        <authorList>
            <consortium name="The Broad Institute Genome Sequencing Platform"/>
            <consortium name="The Broad Institute Genome Sequencing Center for Infectious Disease"/>
            <person name="Cuomo C."/>
            <person name="Becnel J."/>
            <person name="Sanscrainte N."/>
            <person name="Walker B."/>
            <person name="Young S.K."/>
            <person name="Zeng Q."/>
            <person name="Gargeya S."/>
            <person name="Fitzgerald M."/>
            <person name="Haas B."/>
            <person name="Abouelleil A."/>
            <person name="Alvarado L."/>
            <person name="Arachchi H.M."/>
            <person name="Berlin A.M."/>
            <person name="Chapman S.B."/>
            <person name="Dewar J."/>
            <person name="Goldberg J."/>
            <person name="Griggs A."/>
            <person name="Gujja S."/>
            <person name="Hansen M."/>
            <person name="Howarth C."/>
            <person name="Imamovic A."/>
            <person name="Larimer J."/>
            <person name="McCowan C."/>
            <person name="Murphy C."/>
            <person name="Neiman D."/>
            <person name="Pearson M."/>
            <person name="Priest M."/>
            <person name="Roberts A."/>
            <person name="Saif S."/>
            <person name="Shea T."/>
            <person name="Sisk P."/>
            <person name="Sykes S."/>
            <person name="Wortman J."/>
            <person name="Nusbaum C."/>
            <person name="Birren B."/>
        </authorList>
    </citation>
    <scope>NUCLEOTIDE SEQUENCE [LARGE SCALE GENOMIC DNA]</scope>
    <source>
        <strain evidence="2 3">PRA339</strain>
    </source>
</reference>
<dbReference type="VEuPathDB" id="MicrosporidiaDB:H312_02589"/>